<evidence type="ECO:0000256" key="1">
    <source>
        <dbReference type="SAM" id="MobiDB-lite"/>
    </source>
</evidence>
<dbReference type="Gene3D" id="3.40.50.10420">
    <property type="entry name" value="NagB/RpiA/CoA transferase-like"/>
    <property type="match status" value="1"/>
</dbReference>
<dbReference type="InterPro" id="IPR003741">
    <property type="entry name" value="LUD_dom"/>
</dbReference>
<sequence>MVEANRKQQFLQRITERLNRPRPRQVTPPDLAPWDNHSEETKADRVGRFSEEAEQAGAEVRMVRDEQSLRKLIDSDLKKDGFKKVLTWKETAPLLEGTEGIQVCIWEPDRDRMAQLREAEQSDVGLVRAEWGLAFTGTLVLWNDEKRGRGRAVSLLPPVLYVVLDADHIASRMFPVLKKIENKNKMVSCLNFITGPSRTSDIENDLSLGVHGPGRVQIYVVEKAGV</sequence>
<dbReference type="InterPro" id="IPR037171">
    <property type="entry name" value="NagB/RpiA_transferase-like"/>
</dbReference>
<keyword evidence="4" id="KW-1185">Reference proteome</keyword>
<gene>
    <name evidence="3" type="ORF">SAMN06264849_101179</name>
</gene>
<dbReference type="Proteomes" id="UP000315636">
    <property type="component" value="Unassembled WGS sequence"/>
</dbReference>
<feature type="domain" description="LUD" evidence="2">
    <location>
        <begin position="48"/>
        <end position="221"/>
    </location>
</feature>
<feature type="region of interest" description="Disordered" evidence="1">
    <location>
        <begin position="1"/>
        <end position="43"/>
    </location>
</feature>
<organism evidence="3 4">
    <name type="scientific">Melghirimyces algeriensis</name>
    <dbReference type="NCBI Taxonomy" id="910412"/>
    <lineage>
        <taxon>Bacteria</taxon>
        <taxon>Bacillati</taxon>
        <taxon>Bacillota</taxon>
        <taxon>Bacilli</taxon>
        <taxon>Bacillales</taxon>
        <taxon>Thermoactinomycetaceae</taxon>
        <taxon>Melghirimyces</taxon>
    </lineage>
</organism>
<dbReference type="SUPFAM" id="SSF100950">
    <property type="entry name" value="NagB/RpiA/CoA transferase-like"/>
    <property type="match status" value="1"/>
</dbReference>
<dbReference type="InterPro" id="IPR024185">
    <property type="entry name" value="FTHF_cligase-like_sf"/>
</dbReference>
<dbReference type="OrthoDB" id="9794157at2"/>
<dbReference type="RefSeq" id="WP_142503886.1">
    <property type="nucleotide sequence ID" value="NZ_FXTI01000001.1"/>
</dbReference>
<dbReference type="EMBL" id="FXTI01000001">
    <property type="protein sequence ID" value="SMO34940.1"/>
    <property type="molecule type" value="Genomic_DNA"/>
</dbReference>
<evidence type="ECO:0000313" key="4">
    <source>
        <dbReference type="Proteomes" id="UP000315636"/>
    </source>
</evidence>
<proteinExistence type="predicted"/>
<accession>A0A521AJT9</accession>
<reference evidence="3 4" key="1">
    <citation type="submission" date="2017-05" db="EMBL/GenBank/DDBJ databases">
        <authorList>
            <person name="Varghese N."/>
            <person name="Submissions S."/>
        </authorList>
    </citation>
    <scope>NUCLEOTIDE SEQUENCE [LARGE SCALE GENOMIC DNA]</scope>
    <source>
        <strain evidence="3 4">DSM 45474</strain>
    </source>
</reference>
<protein>
    <submittedName>
        <fullName evidence="3">L-lactate dehydrogenase complex protein LldG</fullName>
    </submittedName>
</protein>
<evidence type="ECO:0000313" key="3">
    <source>
        <dbReference type="EMBL" id="SMO34940.1"/>
    </source>
</evidence>
<dbReference type="Pfam" id="PF02589">
    <property type="entry name" value="LUD_dom"/>
    <property type="match status" value="1"/>
</dbReference>
<evidence type="ECO:0000259" key="2">
    <source>
        <dbReference type="Pfam" id="PF02589"/>
    </source>
</evidence>
<name>A0A521AJT9_9BACL</name>
<dbReference type="PANTHER" id="PTHR43682:SF1">
    <property type="entry name" value="LACTATE UTILIZATION PROTEIN C"/>
    <property type="match status" value="1"/>
</dbReference>
<dbReference type="AlphaFoldDB" id="A0A521AJT9"/>
<dbReference type="PANTHER" id="PTHR43682">
    <property type="entry name" value="LACTATE UTILIZATION PROTEIN C"/>
    <property type="match status" value="1"/>
</dbReference>